<proteinExistence type="predicted"/>
<dbReference type="EMBL" id="KZ502495">
    <property type="protein sequence ID" value="PKU77465.1"/>
    <property type="molecule type" value="Genomic_DNA"/>
</dbReference>
<evidence type="ECO:0000313" key="1">
    <source>
        <dbReference type="EMBL" id="PKU77465.1"/>
    </source>
</evidence>
<protein>
    <submittedName>
        <fullName evidence="1">Uncharacterized protein</fullName>
    </submittedName>
</protein>
<sequence length="104" mass="11417">MVVLRHSGVRWWIGSDTSVSGGTSALDDTSTSLGGPSVVWQNYGGGTAAALRRPLVVRWWCGIPTAVVRQHSGGGRGGVRWMELSSFFSLGFILLFHEEMWFYL</sequence>
<accession>A0A2I0WP79</accession>
<name>A0A2I0WP79_9ASPA</name>
<reference evidence="1 2" key="2">
    <citation type="journal article" date="2017" name="Nature">
        <title>The Apostasia genome and the evolution of orchids.</title>
        <authorList>
            <person name="Zhang G.Q."/>
            <person name="Liu K.W."/>
            <person name="Li Z."/>
            <person name="Lohaus R."/>
            <person name="Hsiao Y.Y."/>
            <person name="Niu S.C."/>
            <person name="Wang J.Y."/>
            <person name="Lin Y.C."/>
            <person name="Xu Q."/>
            <person name="Chen L.J."/>
            <person name="Yoshida K."/>
            <person name="Fujiwara S."/>
            <person name="Wang Z.W."/>
            <person name="Zhang Y.Q."/>
            <person name="Mitsuda N."/>
            <person name="Wang M."/>
            <person name="Liu G.H."/>
            <person name="Pecoraro L."/>
            <person name="Huang H.X."/>
            <person name="Xiao X.J."/>
            <person name="Lin M."/>
            <person name="Wu X.Y."/>
            <person name="Wu W.L."/>
            <person name="Chen Y.Y."/>
            <person name="Chang S.B."/>
            <person name="Sakamoto S."/>
            <person name="Ohme-Takagi M."/>
            <person name="Yagi M."/>
            <person name="Zeng S.J."/>
            <person name="Shen C.Y."/>
            <person name="Yeh C.M."/>
            <person name="Luo Y.B."/>
            <person name="Tsai W.C."/>
            <person name="Van de Peer Y."/>
            <person name="Liu Z.J."/>
        </authorList>
    </citation>
    <scope>NUCLEOTIDE SEQUENCE [LARGE SCALE GENOMIC DNA]</scope>
    <source>
        <tissue evidence="1">The whole plant</tissue>
    </source>
</reference>
<evidence type="ECO:0000313" key="2">
    <source>
        <dbReference type="Proteomes" id="UP000233837"/>
    </source>
</evidence>
<gene>
    <name evidence="1" type="ORF">MA16_Dca019086</name>
</gene>
<reference evidence="1 2" key="1">
    <citation type="journal article" date="2016" name="Sci. Rep.">
        <title>The Dendrobium catenatum Lindl. genome sequence provides insights into polysaccharide synthase, floral development and adaptive evolution.</title>
        <authorList>
            <person name="Zhang G.Q."/>
            <person name="Xu Q."/>
            <person name="Bian C."/>
            <person name="Tsai W.C."/>
            <person name="Yeh C.M."/>
            <person name="Liu K.W."/>
            <person name="Yoshida K."/>
            <person name="Zhang L.S."/>
            <person name="Chang S.B."/>
            <person name="Chen F."/>
            <person name="Shi Y."/>
            <person name="Su Y.Y."/>
            <person name="Zhang Y.Q."/>
            <person name="Chen L.J."/>
            <person name="Yin Y."/>
            <person name="Lin M."/>
            <person name="Huang H."/>
            <person name="Deng H."/>
            <person name="Wang Z.W."/>
            <person name="Zhu S.L."/>
            <person name="Zhao X."/>
            <person name="Deng C."/>
            <person name="Niu S.C."/>
            <person name="Huang J."/>
            <person name="Wang M."/>
            <person name="Liu G.H."/>
            <person name="Yang H.J."/>
            <person name="Xiao X.J."/>
            <person name="Hsiao Y.Y."/>
            <person name="Wu W.L."/>
            <person name="Chen Y.Y."/>
            <person name="Mitsuda N."/>
            <person name="Ohme-Takagi M."/>
            <person name="Luo Y.B."/>
            <person name="Van de Peer Y."/>
            <person name="Liu Z.J."/>
        </authorList>
    </citation>
    <scope>NUCLEOTIDE SEQUENCE [LARGE SCALE GENOMIC DNA]</scope>
    <source>
        <tissue evidence="1">The whole plant</tissue>
    </source>
</reference>
<dbReference type="Proteomes" id="UP000233837">
    <property type="component" value="Unassembled WGS sequence"/>
</dbReference>
<dbReference type="AlphaFoldDB" id="A0A2I0WP79"/>
<keyword evidence="2" id="KW-1185">Reference proteome</keyword>
<organism evidence="1 2">
    <name type="scientific">Dendrobium catenatum</name>
    <dbReference type="NCBI Taxonomy" id="906689"/>
    <lineage>
        <taxon>Eukaryota</taxon>
        <taxon>Viridiplantae</taxon>
        <taxon>Streptophyta</taxon>
        <taxon>Embryophyta</taxon>
        <taxon>Tracheophyta</taxon>
        <taxon>Spermatophyta</taxon>
        <taxon>Magnoliopsida</taxon>
        <taxon>Liliopsida</taxon>
        <taxon>Asparagales</taxon>
        <taxon>Orchidaceae</taxon>
        <taxon>Epidendroideae</taxon>
        <taxon>Malaxideae</taxon>
        <taxon>Dendrobiinae</taxon>
        <taxon>Dendrobium</taxon>
    </lineage>
</organism>